<organism evidence="1 2">
    <name type="scientific">Thermogutta terrifontis</name>
    <dbReference type="NCBI Taxonomy" id="1331910"/>
    <lineage>
        <taxon>Bacteria</taxon>
        <taxon>Pseudomonadati</taxon>
        <taxon>Planctomycetota</taxon>
        <taxon>Planctomycetia</taxon>
        <taxon>Pirellulales</taxon>
        <taxon>Thermoguttaceae</taxon>
        <taxon>Thermogutta</taxon>
    </lineage>
</organism>
<evidence type="ECO:0000313" key="2">
    <source>
        <dbReference type="Proteomes" id="UP000215086"/>
    </source>
</evidence>
<dbReference type="AlphaFoldDB" id="A0A286RBQ0"/>
<evidence type="ECO:0000313" key="1">
    <source>
        <dbReference type="EMBL" id="ASV73404.1"/>
    </source>
</evidence>
<dbReference type="KEGG" id="ttf:THTE_0802"/>
<accession>A0A286RBQ0</accession>
<protein>
    <submittedName>
        <fullName evidence="1">Uncharacterized protein</fullName>
    </submittedName>
</protein>
<sequence>MECGALAPLSAWDFSPRGKTMDDRALYYGRDKHVPPKKRT</sequence>
<dbReference type="Proteomes" id="UP000215086">
    <property type="component" value="Chromosome"/>
</dbReference>
<name>A0A286RBQ0_9BACT</name>
<proteinExistence type="predicted"/>
<dbReference type="EMBL" id="CP018477">
    <property type="protein sequence ID" value="ASV73404.1"/>
    <property type="molecule type" value="Genomic_DNA"/>
</dbReference>
<gene>
    <name evidence="1" type="ORF">THTE_0802</name>
</gene>
<keyword evidence="2" id="KW-1185">Reference proteome</keyword>
<reference evidence="1 2" key="1">
    <citation type="journal article" name="Front. Microbiol.">
        <title>Sugar Metabolism of the First Thermophilic Planctomycete Thermogutta terrifontis: Comparative Genomic and Transcriptomic Approaches.</title>
        <authorList>
            <person name="Elcheninov A.G."/>
            <person name="Menzel P."/>
            <person name="Gudbergsdottir S.R."/>
            <person name="Slesarev A.I."/>
            <person name="Kadnikov V.V."/>
            <person name="Krogh A."/>
            <person name="Bonch-Osmolovskaya E.A."/>
            <person name="Peng X."/>
            <person name="Kublanov I.V."/>
        </authorList>
    </citation>
    <scope>NUCLEOTIDE SEQUENCE [LARGE SCALE GENOMIC DNA]</scope>
    <source>
        <strain evidence="1 2">R1</strain>
    </source>
</reference>